<name>A0ABX0SCG4_9ACTN</name>
<gene>
    <name evidence="3" type="ORF">FB473_000728</name>
</gene>
<evidence type="ECO:0000313" key="4">
    <source>
        <dbReference type="Proteomes" id="UP000749311"/>
    </source>
</evidence>
<reference evidence="3 4" key="1">
    <citation type="submission" date="2020-02" db="EMBL/GenBank/DDBJ databases">
        <title>Sequencing the genomes of 1000 actinobacteria strains.</title>
        <authorList>
            <person name="Klenk H.-P."/>
        </authorList>
    </citation>
    <scope>NUCLEOTIDE SEQUENCE [LARGE SCALE GENOMIC DNA]</scope>
    <source>
        <strain evidence="3 4">DSM 19609</strain>
    </source>
</reference>
<organism evidence="3 4">
    <name type="scientific">Brooklawnia cerclae</name>
    <dbReference type="NCBI Taxonomy" id="349934"/>
    <lineage>
        <taxon>Bacteria</taxon>
        <taxon>Bacillati</taxon>
        <taxon>Actinomycetota</taxon>
        <taxon>Actinomycetes</taxon>
        <taxon>Propionibacteriales</taxon>
        <taxon>Propionibacteriaceae</taxon>
        <taxon>Brooklawnia</taxon>
    </lineage>
</organism>
<sequence>MGRTHLWHPTACLALLLTGCAGTTPGVPSPTAVETPSGPVPDVVAGECPDPTQTPPTSQAAEFANGASWARVCGTSTAGIGSGIPTDGVFANVLLGPPDALVTGLDDLVEFANGLPRMPGDAACTSEFGPAYTLVVGYPDGSTTMITGELYGCRAIGGDRTGARELLDDFGNRLRAQRDAYPQLAPAASSCLDPEPPFGDAFVQPRLDQTTAAYALAVQTEGILERVVNEITEWPQLRDEIARDSVPQTPATTSGGDSDQNADSSSTSFEVGVSIEAANAQCETLTLQVSQGTVYWSEPGGESMVWQPSASAIEALQPYLDWATTGATPR</sequence>
<feature type="region of interest" description="Disordered" evidence="1">
    <location>
        <begin position="240"/>
        <end position="269"/>
    </location>
</feature>
<comment type="caution">
    <text evidence="3">The sequence shown here is derived from an EMBL/GenBank/DDBJ whole genome shotgun (WGS) entry which is preliminary data.</text>
</comment>
<dbReference type="Proteomes" id="UP000749311">
    <property type="component" value="Unassembled WGS sequence"/>
</dbReference>
<dbReference type="RefSeq" id="WP_167164923.1">
    <property type="nucleotide sequence ID" value="NZ_BAAAOO010000002.1"/>
</dbReference>
<keyword evidence="2" id="KW-0732">Signal</keyword>
<feature type="chain" id="PRO_5046442826" evidence="2">
    <location>
        <begin position="24"/>
        <end position="330"/>
    </location>
</feature>
<protein>
    <submittedName>
        <fullName evidence="3">Uncharacterized protein</fullName>
    </submittedName>
</protein>
<evidence type="ECO:0000313" key="3">
    <source>
        <dbReference type="EMBL" id="NIH56083.1"/>
    </source>
</evidence>
<evidence type="ECO:0000256" key="2">
    <source>
        <dbReference type="SAM" id="SignalP"/>
    </source>
</evidence>
<feature type="signal peptide" evidence="2">
    <location>
        <begin position="1"/>
        <end position="23"/>
    </location>
</feature>
<feature type="compositionally biased region" description="Polar residues" evidence="1">
    <location>
        <begin position="246"/>
        <end position="269"/>
    </location>
</feature>
<accession>A0ABX0SCG4</accession>
<keyword evidence="4" id="KW-1185">Reference proteome</keyword>
<evidence type="ECO:0000256" key="1">
    <source>
        <dbReference type="SAM" id="MobiDB-lite"/>
    </source>
</evidence>
<dbReference type="EMBL" id="JAAMOZ010000001">
    <property type="protein sequence ID" value="NIH56083.1"/>
    <property type="molecule type" value="Genomic_DNA"/>
</dbReference>
<proteinExistence type="predicted"/>
<dbReference type="PROSITE" id="PS51257">
    <property type="entry name" value="PROKAR_LIPOPROTEIN"/>
    <property type="match status" value="1"/>
</dbReference>